<evidence type="ECO:0000256" key="4">
    <source>
        <dbReference type="ARBA" id="ARBA00022679"/>
    </source>
</evidence>
<evidence type="ECO:0000256" key="7">
    <source>
        <dbReference type="ARBA" id="ARBA00022777"/>
    </source>
</evidence>
<dbReference type="PIRSF" id="PIRSF000535">
    <property type="entry name" value="1PFK/6PFK/LacC"/>
    <property type="match status" value="1"/>
</dbReference>
<dbReference type="GO" id="GO:0005524">
    <property type="term" value="F:ATP binding"/>
    <property type="evidence" value="ECO:0007669"/>
    <property type="project" value="UniProtKB-UniRule"/>
</dbReference>
<feature type="binding site" evidence="12">
    <location>
        <position position="249"/>
    </location>
    <ligand>
        <name>K(+)</name>
        <dbReference type="ChEBI" id="CHEBI:29103"/>
    </ligand>
</feature>
<evidence type="ECO:0000256" key="11">
    <source>
        <dbReference type="ARBA" id="ARBA00023277"/>
    </source>
</evidence>
<keyword evidence="8 12" id="KW-0067">ATP-binding</keyword>
<dbReference type="InterPro" id="IPR017583">
    <property type="entry name" value="Tagatose/fructose_Pkinase"/>
</dbReference>
<dbReference type="InterPro" id="IPR002173">
    <property type="entry name" value="Carboh/pur_kinase_PfkB_CS"/>
</dbReference>
<feature type="binding site" evidence="12">
    <location>
        <position position="142"/>
    </location>
    <ligand>
        <name>substrate</name>
    </ligand>
</feature>
<comment type="subunit">
    <text evidence="12">Homodimer.</text>
</comment>
<keyword evidence="6 12" id="KW-0547">Nucleotide-binding</keyword>
<keyword evidence="5 12" id="KW-0479">Metal-binding</keyword>
<feature type="binding site" evidence="12">
    <location>
        <position position="251"/>
    </location>
    <ligand>
        <name>K(+)</name>
        <dbReference type="ChEBI" id="CHEBI:29103"/>
    </ligand>
</feature>
<dbReference type="AlphaFoldDB" id="A0A7C3MKW1"/>
<keyword evidence="9 12" id="KW-0460">Magnesium</keyword>
<dbReference type="UniPathway" id="UPA00916">
    <property type="reaction ID" value="UER00889"/>
</dbReference>
<proteinExistence type="inferred from homology"/>
<comment type="function">
    <text evidence="12">Catalyzes the phosphorylation of ribose at O-5 in a reaction requiring ATP and magnesium. The resulting D-ribose-5-phosphate can then be used either for sythesis of nucleotides, histidine, and tryptophan, or as a component of the pentose phosphate pathway.</text>
</comment>
<dbReference type="Pfam" id="PF00294">
    <property type="entry name" value="PfkB"/>
    <property type="match status" value="1"/>
</dbReference>
<keyword evidence="10 12" id="KW-0630">Potassium</keyword>
<comment type="caution">
    <text evidence="14">The sequence shown here is derived from an EMBL/GenBank/DDBJ whole genome shotgun (WGS) entry which is preliminary data.</text>
</comment>
<sequence>MEKRITVIGSYNTDLVSKAPHLPKPGETILGGPFIMGPGGKGSNQAVCSARLGAEVYFIGCIGNDNFGKIAKDFLLKENVKVDYLKVTDKTHTGIALIIVDDKTGENMIVVAPGANMEVNIEQINAVKDIILSSDVVLLQLEIPIETISYVLNLVSNERKPLSILNPAPARKLDDKILGKADIVTPNRNELEIITGIKIETLEDVEKASIKMLSYGTKGVVVTLGKDGAFVVTENKRKHIPSFKVEAVDTTGAGDAFNGGLAVALSEGKDLISAVTFASAVAALSVTKMGAASSMPYREEVERFLKEYSN</sequence>
<name>A0A7C3MKW1_DICTH</name>
<comment type="pathway">
    <text evidence="12">Carbohydrate metabolism; D-ribose degradation; D-ribose 5-phosphate from beta-D-ribopyranose: step 2/2.</text>
</comment>
<feature type="domain" description="Carbohydrate kinase PfkB" evidence="13">
    <location>
        <begin position="3"/>
        <end position="296"/>
    </location>
</feature>
<feature type="binding site" evidence="12">
    <location>
        <position position="187"/>
    </location>
    <ligand>
        <name>ATP</name>
        <dbReference type="ChEBI" id="CHEBI:30616"/>
    </ligand>
</feature>
<comment type="cofactor">
    <cofactor evidence="12">
        <name>Mg(2+)</name>
        <dbReference type="ChEBI" id="CHEBI:18420"/>
    </cofactor>
    <text evidence="12">Requires a divalent cation, most likely magnesium in vivo, as an electrophilic catalyst to aid phosphoryl group transfer. It is the chelate of the metal and the nucleotide that is the actual substrate.</text>
</comment>
<feature type="binding site" evidence="12">
    <location>
        <position position="290"/>
    </location>
    <ligand>
        <name>K(+)</name>
        <dbReference type="ChEBI" id="CHEBI:29103"/>
    </ligand>
</feature>
<dbReference type="GO" id="GO:0019303">
    <property type="term" value="P:D-ribose catabolic process"/>
    <property type="evidence" value="ECO:0007669"/>
    <property type="project" value="UniProtKB-UniRule"/>
</dbReference>
<evidence type="ECO:0000256" key="5">
    <source>
        <dbReference type="ARBA" id="ARBA00022723"/>
    </source>
</evidence>
<feature type="binding site" evidence="12">
    <location>
        <begin position="223"/>
        <end position="228"/>
    </location>
    <ligand>
        <name>ATP</name>
        <dbReference type="ChEBI" id="CHEBI:30616"/>
    </ligand>
</feature>
<dbReference type="GO" id="GO:0046872">
    <property type="term" value="F:metal ion binding"/>
    <property type="evidence" value="ECO:0007669"/>
    <property type="project" value="UniProtKB-KW"/>
</dbReference>
<reference evidence="14" key="1">
    <citation type="journal article" date="2020" name="mSystems">
        <title>Genome- and Community-Level Interaction Insights into Carbon Utilization and Element Cycling Functions of Hydrothermarchaeota in Hydrothermal Sediment.</title>
        <authorList>
            <person name="Zhou Z."/>
            <person name="Liu Y."/>
            <person name="Xu W."/>
            <person name="Pan J."/>
            <person name="Luo Z.H."/>
            <person name="Li M."/>
        </authorList>
    </citation>
    <scope>NUCLEOTIDE SEQUENCE [LARGE SCALE GENOMIC DNA]</scope>
    <source>
        <strain evidence="14">SpSt-81</strain>
    </source>
</reference>
<dbReference type="PANTHER" id="PTHR10584">
    <property type="entry name" value="SUGAR KINASE"/>
    <property type="match status" value="1"/>
</dbReference>
<evidence type="ECO:0000256" key="8">
    <source>
        <dbReference type="ARBA" id="ARBA00022840"/>
    </source>
</evidence>
<dbReference type="PROSITE" id="PS00584">
    <property type="entry name" value="PFKB_KINASES_2"/>
    <property type="match status" value="1"/>
</dbReference>
<feature type="binding site" evidence="12">
    <location>
        <begin position="40"/>
        <end position="44"/>
    </location>
    <ligand>
        <name>substrate</name>
    </ligand>
</feature>
<evidence type="ECO:0000259" key="13">
    <source>
        <dbReference type="Pfam" id="PF00294"/>
    </source>
</evidence>
<dbReference type="PANTHER" id="PTHR10584:SF166">
    <property type="entry name" value="RIBOKINASE"/>
    <property type="match status" value="1"/>
</dbReference>
<feature type="active site" description="Proton acceptor" evidence="12">
    <location>
        <position position="255"/>
    </location>
</feature>
<gene>
    <name evidence="12 14" type="primary">rbsK</name>
    <name evidence="14" type="ORF">ENW00_07630</name>
</gene>
<evidence type="ECO:0000256" key="3">
    <source>
        <dbReference type="ARBA" id="ARBA00016943"/>
    </source>
</evidence>
<dbReference type="EC" id="2.7.1.15" evidence="2 12"/>
<comment type="subcellular location">
    <subcellularLocation>
        <location evidence="12">Cytoplasm</location>
    </subcellularLocation>
</comment>
<organism evidence="14">
    <name type="scientific">Dictyoglomus thermophilum</name>
    <dbReference type="NCBI Taxonomy" id="14"/>
    <lineage>
        <taxon>Bacteria</taxon>
        <taxon>Pseudomonadati</taxon>
        <taxon>Dictyoglomota</taxon>
        <taxon>Dictyoglomia</taxon>
        <taxon>Dictyoglomales</taxon>
        <taxon>Dictyoglomaceae</taxon>
        <taxon>Dictyoglomus</taxon>
    </lineage>
</organism>
<dbReference type="PRINTS" id="PR00990">
    <property type="entry name" value="RIBOKINASE"/>
</dbReference>
<protein>
    <recommendedName>
        <fullName evidence="3 12">Ribokinase</fullName>
        <shortName evidence="12">RK</shortName>
        <ecNumber evidence="2 12">2.7.1.15</ecNumber>
    </recommendedName>
</protein>
<dbReference type="GO" id="GO:0004747">
    <property type="term" value="F:ribokinase activity"/>
    <property type="evidence" value="ECO:0007669"/>
    <property type="project" value="UniProtKB-UniRule"/>
</dbReference>
<comment type="caution">
    <text evidence="12">Lacks conserved residue(s) required for the propagation of feature annotation.</text>
</comment>
<dbReference type="GO" id="GO:0005829">
    <property type="term" value="C:cytosol"/>
    <property type="evidence" value="ECO:0007669"/>
    <property type="project" value="TreeGrafter"/>
</dbReference>
<comment type="similarity">
    <text evidence="1">Belongs to the carbohydrate kinase pfkB family.</text>
</comment>
<dbReference type="InterPro" id="IPR029056">
    <property type="entry name" value="Ribokinase-like"/>
</dbReference>
<keyword evidence="7 12" id="KW-0418">Kinase</keyword>
<dbReference type="Gene3D" id="3.40.1190.20">
    <property type="match status" value="1"/>
</dbReference>
<evidence type="ECO:0000256" key="6">
    <source>
        <dbReference type="ARBA" id="ARBA00022741"/>
    </source>
</evidence>
<comment type="similarity">
    <text evidence="12">Belongs to the carbohydrate kinase PfkB family. Ribokinase subfamily.</text>
</comment>
<evidence type="ECO:0000256" key="2">
    <source>
        <dbReference type="ARBA" id="ARBA00012035"/>
    </source>
</evidence>
<dbReference type="SUPFAM" id="SSF53613">
    <property type="entry name" value="Ribokinase-like"/>
    <property type="match status" value="1"/>
</dbReference>
<dbReference type="InterPro" id="IPR011611">
    <property type="entry name" value="PfkB_dom"/>
</dbReference>
<keyword evidence="12" id="KW-0963">Cytoplasm</keyword>
<evidence type="ECO:0000256" key="10">
    <source>
        <dbReference type="ARBA" id="ARBA00022958"/>
    </source>
</evidence>
<dbReference type="HAMAP" id="MF_01987">
    <property type="entry name" value="Ribokinase"/>
    <property type="match status" value="1"/>
</dbReference>
<dbReference type="EMBL" id="DTIN01000033">
    <property type="protein sequence ID" value="HFX13995.1"/>
    <property type="molecule type" value="Genomic_DNA"/>
</dbReference>
<evidence type="ECO:0000256" key="9">
    <source>
        <dbReference type="ARBA" id="ARBA00022842"/>
    </source>
</evidence>
<dbReference type="PROSITE" id="PS00583">
    <property type="entry name" value="PFKB_KINASES_1"/>
    <property type="match status" value="1"/>
</dbReference>
<keyword evidence="4 12" id="KW-0808">Transferase</keyword>
<feature type="binding site" evidence="12">
    <location>
        <position position="255"/>
    </location>
    <ligand>
        <name>substrate</name>
    </ligand>
</feature>
<accession>A0A7C3MKW1</accession>
<feature type="binding site" evidence="12">
    <location>
        <position position="288"/>
    </location>
    <ligand>
        <name>K(+)</name>
        <dbReference type="ChEBI" id="CHEBI:29103"/>
    </ligand>
</feature>
<dbReference type="InterPro" id="IPR002139">
    <property type="entry name" value="Ribo/fructo_kinase"/>
</dbReference>
<evidence type="ECO:0000256" key="1">
    <source>
        <dbReference type="ARBA" id="ARBA00005380"/>
    </source>
</evidence>
<dbReference type="InterPro" id="IPR011877">
    <property type="entry name" value="Ribokinase"/>
</dbReference>
<evidence type="ECO:0000256" key="12">
    <source>
        <dbReference type="HAMAP-Rule" id="MF_01987"/>
    </source>
</evidence>
<feature type="binding site" evidence="12">
    <location>
        <position position="294"/>
    </location>
    <ligand>
        <name>K(+)</name>
        <dbReference type="ChEBI" id="CHEBI:29103"/>
    </ligand>
</feature>
<keyword evidence="11 12" id="KW-0119">Carbohydrate metabolism</keyword>
<feature type="binding site" evidence="12">
    <location>
        <begin position="254"/>
        <end position="255"/>
    </location>
    <ligand>
        <name>ATP</name>
        <dbReference type="ChEBI" id="CHEBI:30616"/>
    </ligand>
</feature>
<dbReference type="CDD" id="cd01174">
    <property type="entry name" value="ribokinase"/>
    <property type="match status" value="1"/>
</dbReference>
<comment type="catalytic activity">
    <reaction evidence="12">
        <text>D-ribose + ATP = D-ribose 5-phosphate + ADP + H(+)</text>
        <dbReference type="Rhea" id="RHEA:13697"/>
        <dbReference type="ChEBI" id="CHEBI:15378"/>
        <dbReference type="ChEBI" id="CHEBI:30616"/>
        <dbReference type="ChEBI" id="CHEBI:47013"/>
        <dbReference type="ChEBI" id="CHEBI:78346"/>
        <dbReference type="ChEBI" id="CHEBI:456216"/>
        <dbReference type="EC" id="2.7.1.15"/>
    </reaction>
</comment>
<evidence type="ECO:0000313" key="14">
    <source>
        <dbReference type="EMBL" id="HFX13995.1"/>
    </source>
</evidence>
<comment type="activity regulation">
    <text evidence="12">Activated by a monovalent cation that binds near, but not in, the active site. The most likely occupant of the site in vivo is potassium. Ion binding induces a conformational change that may alter substrate affinity.</text>
</comment>
<dbReference type="NCBIfam" id="TIGR02152">
    <property type="entry name" value="D_ribokin_bact"/>
    <property type="match status" value="1"/>
</dbReference>
<feature type="binding site" evidence="12">
    <location>
        <position position="285"/>
    </location>
    <ligand>
        <name>K(+)</name>
        <dbReference type="ChEBI" id="CHEBI:29103"/>
    </ligand>
</feature>
<feature type="binding site" evidence="12">
    <location>
        <begin position="12"/>
        <end position="14"/>
    </location>
    <ligand>
        <name>substrate</name>
    </ligand>
</feature>